<dbReference type="Gene3D" id="6.10.340.10">
    <property type="match status" value="1"/>
</dbReference>
<dbReference type="SUPFAM" id="SSF55073">
    <property type="entry name" value="Nucleotide cyclase"/>
    <property type="match status" value="1"/>
</dbReference>
<evidence type="ECO:0000259" key="2">
    <source>
        <dbReference type="PROSITE" id="PS50883"/>
    </source>
</evidence>
<keyword evidence="1" id="KW-0472">Membrane</keyword>
<organism evidence="5 6">
    <name type="scientific">Alteromonas stellipolaris</name>
    <dbReference type="NCBI Taxonomy" id="233316"/>
    <lineage>
        <taxon>Bacteria</taxon>
        <taxon>Pseudomonadati</taxon>
        <taxon>Pseudomonadota</taxon>
        <taxon>Gammaproteobacteria</taxon>
        <taxon>Alteromonadales</taxon>
        <taxon>Alteromonadaceae</taxon>
        <taxon>Alteromonas/Salinimonas group</taxon>
        <taxon>Alteromonas</taxon>
    </lineage>
</organism>
<dbReference type="InterPro" id="IPR033417">
    <property type="entry name" value="CHASE8"/>
</dbReference>
<dbReference type="InterPro" id="IPR029787">
    <property type="entry name" value="Nucleotide_cyclase"/>
</dbReference>
<keyword evidence="1" id="KW-1133">Transmembrane helix</keyword>
<feature type="transmembrane region" description="Helical" evidence="1">
    <location>
        <begin position="148"/>
        <end position="171"/>
    </location>
</feature>
<dbReference type="SUPFAM" id="SSF158472">
    <property type="entry name" value="HAMP domain-like"/>
    <property type="match status" value="1"/>
</dbReference>
<dbReference type="EMBL" id="CP013926">
    <property type="protein sequence ID" value="AMJ75105.1"/>
    <property type="molecule type" value="Genomic_DNA"/>
</dbReference>
<reference evidence="5 6" key="1">
    <citation type="submission" date="2015-12" db="EMBL/GenBank/DDBJ databases">
        <title>Intraspecies pangenome expansion in the marine bacterium Alteromonas.</title>
        <authorList>
            <person name="Lopez-Perez M."/>
            <person name="Rodriguez-Valera F."/>
        </authorList>
    </citation>
    <scope>NUCLEOTIDE SEQUENCE [LARGE SCALE GENOMIC DNA]</scope>
    <source>
        <strain evidence="5 6">LMG 21861</strain>
    </source>
</reference>
<sequence length="691" mass="77714">MVNMFLKKRSLLFRLTAMFMAVASFSTLITLLVMSVYQINTLSNAEVRRVNSLAQILAPNVTASLIFNDKEAIHELIEPLAYQDSVVMVSVIDHQGDVFTSIDIAESAARLDNQALTKTETSLEAHDSHYGSLIIYTDDSSVRKHVSFYLMFLGAIFITIIVFGFFLSLFASKRFIYPILRLAAVVKKVTHSHDYSIRATYSSFDEIGDLTKGFNSMLETISLRDNLLESTVQQRTGELEKANIELRDQAYKDSLSGLPNRRYIYELINDVSKNVKPHTFTLLFLDLDGFKEVNDTLGHDYGDLLIVDAAKRIQAIINKGDTLARLGGDEFTIFLRDVAEPSVIESIANRIRYEFNKPFLIRDESVHITASIGASSYPECGQSAEEIMKKADLAMYEAKSSGRNCYRFFHTSMLEKLEAKKLVISDLRQALKNDELELFYQPIYNIETRKIDKAEALIRWHHPEKGVISPQDFIPIAEENGLIVELGNWVLQNAIANVQAFRQSLCPNFCVNINVSAAQLKPEDNWIPEFIRILDDANLGANAIAIEITETALMTDRKKVVEDLRLLKEKGVEIAIDDFGVGYSSLSYLQQLKIDIIKIDKSFVQQLGIDSAGTTLCNTIVQMAKNLNIKVVAEGIEDEAQLQMLTEFGCHFGQGYFIAKPAQAKKFETFFHAFKPAHIASKTALKGEVLL</sequence>
<dbReference type="Gene3D" id="3.30.70.270">
    <property type="match status" value="1"/>
</dbReference>
<name>A0ABN4LLY8_9ALTE</name>
<accession>A0ABN4LLY8</accession>
<dbReference type="CDD" id="cd01949">
    <property type="entry name" value="GGDEF"/>
    <property type="match status" value="1"/>
</dbReference>
<dbReference type="InterPro" id="IPR043128">
    <property type="entry name" value="Rev_trsase/Diguanyl_cyclase"/>
</dbReference>
<dbReference type="PROSITE" id="PS50885">
    <property type="entry name" value="HAMP"/>
    <property type="match status" value="1"/>
</dbReference>
<dbReference type="InterPro" id="IPR050706">
    <property type="entry name" value="Cyclic-di-GMP_PDE-like"/>
</dbReference>
<dbReference type="SMART" id="SM00304">
    <property type="entry name" value="HAMP"/>
    <property type="match status" value="1"/>
</dbReference>
<evidence type="ECO:0008006" key="7">
    <source>
        <dbReference type="Google" id="ProtNLM"/>
    </source>
</evidence>
<keyword evidence="1" id="KW-0812">Transmembrane</keyword>
<dbReference type="Gene3D" id="3.20.20.450">
    <property type="entry name" value="EAL domain"/>
    <property type="match status" value="1"/>
</dbReference>
<feature type="transmembrane region" description="Helical" evidence="1">
    <location>
        <begin position="12"/>
        <end position="37"/>
    </location>
</feature>
<proteinExistence type="predicted"/>
<dbReference type="SUPFAM" id="SSF141868">
    <property type="entry name" value="EAL domain-like"/>
    <property type="match status" value="1"/>
</dbReference>
<dbReference type="CDD" id="cd06225">
    <property type="entry name" value="HAMP"/>
    <property type="match status" value="1"/>
</dbReference>
<dbReference type="PANTHER" id="PTHR33121">
    <property type="entry name" value="CYCLIC DI-GMP PHOSPHODIESTERASE PDEF"/>
    <property type="match status" value="1"/>
</dbReference>
<gene>
    <name evidence="5" type="ORF">AVL57_14735</name>
</gene>
<feature type="domain" description="EAL" evidence="2">
    <location>
        <begin position="420"/>
        <end position="675"/>
    </location>
</feature>
<protein>
    <recommendedName>
        <fullName evidence="7">EAL domain-containing protein</fullName>
    </recommendedName>
</protein>
<dbReference type="NCBIfam" id="TIGR00254">
    <property type="entry name" value="GGDEF"/>
    <property type="match status" value="1"/>
</dbReference>
<evidence type="ECO:0000259" key="4">
    <source>
        <dbReference type="PROSITE" id="PS50887"/>
    </source>
</evidence>
<dbReference type="InterPro" id="IPR003660">
    <property type="entry name" value="HAMP_dom"/>
</dbReference>
<evidence type="ECO:0000313" key="6">
    <source>
        <dbReference type="Proteomes" id="UP000056750"/>
    </source>
</evidence>
<feature type="domain" description="HAMP" evidence="3">
    <location>
        <begin position="173"/>
        <end position="226"/>
    </location>
</feature>
<evidence type="ECO:0000256" key="1">
    <source>
        <dbReference type="SAM" id="Phobius"/>
    </source>
</evidence>
<dbReference type="Pfam" id="PF00563">
    <property type="entry name" value="EAL"/>
    <property type="match status" value="1"/>
</dbReference>
<dbReference type="PROSITE" id="PS50887">
    <property type="entry name" value="GGDEF"/>
    <property type="match status" value="1"/>
</dbReference>
<dbReference type="SMART" id="SM00052">
    <property type="entry name" value="EAL"/>
    <property type="match status" value="1"/>
</dbReference>
<dbReference type="PANTHER" id="PTHR33121:SF70">
    <property type="entry name" value="SIGNALING PROTEIN YKOW"/>
    <property type="match status" value="1"/>
</dbReference>
<dbReference type="Pfam" id="PF00672">
    <property type="entry name" value="HAMP"/>
    <property type="match status" value="1"/>
</dbReference>
<dbReference type="InterPro" id="IPR035919">
    <property type="entry name" value="EAL_sf"/>
</dbReference>
<dbReference type="Proteomes" id="UP000056750">
    <property type="component" value="Chromosome"/>
</dbReference>
<evidence type="ECO:0000313" key="5">
    <source>
        <dbReference type="EMBL" id="AMJ75105.1"/>
    </source>
</evidence>
<feature type="domain" description="GGDEF" evidence="4">
    <location>
        <begin position="278"/>
        <end position="411"/>
    </location>
</feature>
<dbReference type="Pfam" id="PF17152">
    <property type="entry name" value="CHASE8"/>
    <property type="match status" value="1"/>
</dbReference>
<dbReference type="Pfam" id="PF00990">
    <property type="entry name" value="GGDEF"/>
    <property type="match status" value="1"/>
</dbReference>
<dbReference type="CDD" id="cd01948">
    <property type="entry name" value="EAL"/>
    <property type="match status" value="1"/>
</dbReference>
<dbReference type="InterPro" id="IPR000160">
    <property type="entry name" value="GGDEF_dom"/>
</dbReference>
<dbReference type="PROSITE" id="PS50883">
    <property type="entry name" value="EAL"/>
    <property type="match status" value="1"/>
</dbReference>
<evidence type="ECO:0000259" key="3">
    <source>
        <dbReference type="PROSITE" id="PS50885"/>
    </source>
</evidence>
<dbReference type="InterPro" id="IPR001633">
    <property type="entry name" value="EAL_dom"/>
</dbReference>
<keyword evidence="6" id="KW-1185">Reference proteome</keyword>
<dbReference type="SMART" id="SM00267">
    <property type="entry name" value="GGDEF"/>
    <property type="match status" value="1"/>
</dbReference>